<dbReference type="FunFam" id="3.30.160.60:FF:000624">
    <property type="entry name" value="zinc finger protein 697"/>
    <property type="match status" value="1"/>
</dbReference>
<accession>A0A0D7ANE0</accession>
<evidence type="ECO:0000256" key="6">
    <source>
        <dbReference type="SAM" id="MobiDB-lite"/>
    </source>
</evidence>
<feature type="domain" description="C2H2-type" evidence="7">
    <location>
        <begin position="31"/>
        <end position="60"/>
    </location>
</feature>
<dbReference type="EMBL" id="KN881618">
    <property type="protein sequence ID" value="KIY53380.1"/>
    <property type="molecule type" value="Genomic_DNA"/>
</dbReference>
<feature type="domain" description="C2H2-type" evidence="7">
    <location>
        <begin position="124"/>
        <end position="153"/>
    </location>
</feature>
<dbReference type="FunFam" id="3.30.160.60:FF:000125">
    <property type="entry name" value="Putative zinc finger protein 143"/>
    <property type="match status" value="2"/>
</dbReference>
<dbReference type="InterPro" id="IPR013087">
    <property type="entry name" value="Znf_C2H2_type"/>
</dbReference>
<dbReference type="GO" id="GO:0000978">
    <property type="term" value="F:RNA polymerase II cis-regulatory region sequence-specific DNA binding"/>
    <property type="evidence" value="ECO:0007669"/>
    <property type="project" value="UniProtKB-ARBA"/>
</dbReference>
<dbReference type="Pfam" id="PF00096">
    <property type="entry name" value="zf-C2H2"/>
    <property type="match status" value="5"/>
</dbReference>
<feature type="domain" description="C2H2-type" evidence="7">
    <location>
        <begin position="241"/>
        <end position="271"/>
    </location>
</feature>
<keyword evidence="9" id="KW-1185">Reference proteome</keyword>
<dbReference type="Proteomes" id="UP000054144">
    <property type="component" value="Unassembled WGS sequence"/>
</dbReference>
<gene>
    <name evidence="8" type="ORF">FISHEDRAFT_7965</name>
</gene>
<feature type="region of interest" description="Disordered" evidence="6">
    <location>
        <begin position="297"/>
        <end position="316"/>
    </location>
</feature>
<feature type="non-terminal residue" evidence="8">
    <location>
        <position position="400"/>
    </location>
</feature>
<dbReference type="GO" id="GO:0045944">
    <property type="term" value="P:positive regulation of transcription by RNA polymerase II"/>
    <property type="evidence" value="ECO:0007669"/>
    <property type="project" value="UniProtKB-ARBA"/>
</dbReference>
<evidence type="ECO:0000259" key="7">
    <source>
        <dbReference type="PROSITE" id="PS50157"/>
    </source>
</evidence>
<protein>
    <recommendedName>
        <fullName evidence="7">C2H2-type domain-containing protein</fullName>
    </recommendedName>
</protein>
<feature type="non-terminal residue" evidence="8">
    <location>
        <position position="1"/>
    </location>
</feature>
<feature type="domain" description="C2H2-type" evidence="7">
    <location>
        <begin position="61"/>
        <end position="90"/>
    </location>
</feature>
<dbReference type="AlphaFoldDB" id="A0A0D7ANE0"/>
<dbReference type="InterPro" id="IPR036236">
    <property type="entry name" value="Znf_C2H2_sf"/>
</dbReference>
<dbReference type="InterPro" id="IPR050329">
    <property type="entry name" value="GLI_C2H2-zinc-finger"/>
</dbReference>
<name>A0A0D7ANE0_9AGAR</name>
<feature type="domain" description="C2H2-type" evidence="7">
    <location>
        <begin position="1"/>
        <end position="30"/>
    </location>
</feature>
<dbReference type="Gene3D" id="3.30.160.60">
    <property type="entry name" value="Classic Zinc Finger"/>
    <property type="match status" value="7"/>
</dbReference>
<dbReference type="PANTHER" id="PTHR19818">
    <property type="entry name" value="ZINC FINGER PROTEIN ZIC AND GLI"/>
    <property type="match status" value="1"/>
</dbReference>
<dbReference type="PANTHER" id="PTHR19818:SF139">
    <property type="entry name" value="PAIR-RULE PROTEIN ODD-PAIRED"/>
    <property type="match status" value="1"/>
</dbReference>
<dbReference type="GO" id="GO:0000981">
    <property type="term" value="F:DNA-binding transcription factor activity, RNA polymerase II-specific"/>
    <property type="evidence" value="ECO:0007669"/>
    <property type="project" value="TreeGrafter"/>
</dbReference>
<evidence type="ECO:0000256" key="4">
    <source>
        <dbReference type="ARBA" id="ARBA00022833"/>
    </source>
</evidence>
<dbReference type="PROSITE" id="PS50157">
    <property type="entry name" value="ZINC_FINGER_C2H2_2"/>
    <property type="match status" value="7"/>
</dbReference>
<evidence type="ECO:0000313" key="9">
    <source>
        <dbReference type="Proteomes" id="UP000054144"/>
    </source>
</evidence>
<feature type="domain" description="C2H2-type" evidence="7">
    <location>
        <begin position="272"/>
        <end position="302"/>
    </location>
</feature>
<evidence type="ECO:0000256" key="5">
    <source>
        <dbReference type="PROSITE-ProRule" id="PRU00042"/>
    </source>
</evidence>
<dbReference type="SMART" id="SM00355">
    <property type="entry name" value="ZnF_C2H2"/>
    <property type="match status" value="10"/>
</dbReference>
<dbReference type="GO" id="GO:0005634">
    <property type="term" value="C:nucleus"/>
    <property type="evidence" value="ECO:0007669"/>
    <property type="project" value="UniProtKB-ARBA"/>
</dbReference>
<keyword evidence="3 5" id="KW-0863">Zinc-finger</keyword>
<keyword evidence="4" id="KW-0862">Zinc</keyword>
<evidence type="ECO:0000256" key="3">
    <source>
        <dbReference type="ARBA" id="ARBA00022771"/>
    </source>
</evidence>
<dbReference type="PROSITE" id="PS00028">
    <property type="entry name" value="ZINC_FINGER_C2H2_1"/>
    <property type="match status" value="7"/>
</dbReference>
<evidence type="ECO:0000256" key="1">
    <source>
        <dbReference type="ARBA" id="ARBA00022723"/>
    </source>
</evidence>
<dbReference type="OrthoDB" id="427030at2759"/>
<proteinExistence type="predicted"/>
<organism evidence="8 9">
    <name type="scientific">Fistulina hepatica ATCC 64428</name>
    <dbReference type="NCBI Taxonomy" id="1128425"/>
    <lineage>
        <taxon>Eukaryota</taxon>
        <taxon>Fungi</taxon>
        <taxon>Dikarya</taxon>
        <taxon>Basidiomycota</taxon>
        <taxon>Agaricomycotina</taxon>
        <taxon>Agaricomycetes</taxon>
        <taxon>Agaricomycetidae</taxon>
        <taxon>Agaricales</taxon>
        <taxon>Fistulinaceae</taxon>
        <taxon>Fistulina</taxon>
    </lineage>
</organism>
<keyword evidence="1" id="KW-0479">Metal-binding</keyword>
<keyword evidence="2" id="KW-0677">Repeat</keyword>
<evidence type="ECO:0000313" key="8">
    <source>
        <dbReference type="EMBL" id="KIY53380.1"/>
    </source>
</evidence>
<dbReference type="GO" id="GO:0008270">
    <property type="term" value="F:zinc ion binding"/>
    <property type="evidence" value="ECO:0007669"/>
    <property type="project" value="UniProtKB-KW"/>
</dbReference>
<sequence length="400" mass="44831">YQCTYIGCGKAYTKPSRLEEHERSHTGERPFVCQNCNKSYFRETHLQAHARSHLPASDRPLACTIDGCDKRFWTPQHLRAHIEWHSGAKPFSCSQADCNAVFAKHHQLRTHMCTAHAPPGTKPYQCDHDGCNKSFDTNQHLHAHIKTHDTKRYACSYTGCLSGDPVYFQTWSALQHHIRTAHPAVCEHPSCHGRVFASQRNLRMHQKLHEEREVEEALSDAEEDCEPPRTRRRGGELGRDWKCDVEGCGKDFKSKSALTTHNNVTHVGRRDFVCAEEGCGRAFGHKHLLQRHQAKLHAPQANETGADENATGKGATAAPQSMDLSIAAITGMAYVAHAREKLASASVLRCPYPGLKGFKSLDGFSDITIPVSVTAAPCEYVFSRAYDLRRHFRSAHGFEV</sequence>
<evidence type="ECO:0000256" key="2">
    <source>
        <dbReference type="ARBA" id="ARBA00022737"/>
    </source>
</evidence>
<dbReference type="SUPFAM" id="SSF57667">
    <property type="entry name" value="beta-beta-alpha zinc fingers"/>
    <property type="match status" value="4"/>
</dbReference>
<reference evidence="8 9" key="1">
    <citation type="journal article" date="2015" name="Fungal Genet. Biol.">
        <title>Evolution of novel wood decay mechanisms in Agaricales revealed by the genome sequences of Fistulina hepatica and Cylindrobasidium torrendii.</title>
        <authorList>
            <person name="Floudas D."/>
            <person name="Held B.W."/>
            <person name="Riley R."/>
            <person name="Nagy L.G."/>
            <person name="Koehler G."/>
            <person name="Ransdell A.S."/>
            <person name="Younus H."/>
            <person name="Chow J."/>
            <person name="Chiniquy J."/>
            <person name="Lipzen A."/>
            <person name="Tritt A."/>
            <person name="Sun H."/>
            <person name="Haridas S."/>
            <person name="LaButti K."/>
            <person name="Ohm R.A."/>
            <person name="Kues U."/>
            <person name="Blanchette R.A."/>
            <person name="Grigoriev I.V."/>
            <person name="Minto R.E."/>
            <person name="Hibbett D.S."/>
        </authorList>
    </citation>
    <scope>NUCLEOTIDE SEQUENCE [LARGE SCALE GENOMIC DNA]</scope>
    <source>
        <strain evidence="8 9">ATCC 64428</strain>
    </source>
</reference>
<feature type="domain" description="C2H2-type" evidence="7">
    <location>
        <begin position="91"/>
        <end position="121"/>
    </location>
</feature>